<dbReference type="CDD" id="cd18570">
    <property type="entry name" value="ABC_6TM_PCAT1_LagD_like"/>
    <property type="match status" value="1"/>
</dbReference>
<keyword evidence="7" id="KW-0378">Hydrolase</keyword>
<dbReference type="Pfam" id="PF03412">
    <property type="entry name" value="Peptidase_C39"/>
    <property type="match status" value="1"/>
</dbReference>
<dbReference type="GO" id="GO:0015421">
    <property type="term" value="F:ABC-type oligopeptide transporter activity"/>
    <property type="evidence" value="ECO:0007669"/>
    <property type="project" value="TreeGrafter"/>
</dbReference>
<dbReference type="GO" id="GO:0006508">
    <property type="term" value="P:proteolysis"/>
    <property type="evidence" value="ECO:0007669"/>
    <property type="project" value="UniProtKB-KW"/>
</dbReference>
<feature type="domain" description="ABC transporter" evidence="12">
    <location>
        <begin position="503"/>
        <end position="738"/>
    </location>
</feature>
<keyword evidence="4" id="KW-0645">Protease</keyword>
<evidence type="ECO:0000256" key="4">
    <source>
        <dbReference type="ARBA" id="ARBA00022670"/>
    </source>
</evidence>
<dbReference type="Pfam" id="PF00005">
    <property type="entry name" value="ABC_tran"/>
    <property type="match status" value="1"/>
</dbReference>
<keyword evidence="11" id="KW-0472">Membrane</keyword>
<keyword evidence="3" id="KW-1003">Cell membrane</keyword>
<dbReference type="PANTHER" id="PTHR43394">
    <property type="entry name" value="ATP-DEPENDENT PERMEASE MDL1, MITOCHONDRIAL"/>
    <property type="match status" value="1"/>
</dbReference>
<dbReference type="GO" id="GO:0016887">
    <property type="term" value="F:ATP hydrolysis activity"/>
    <property type="evidence" value="ECO:0007669"/>
    <property type="project" value="InterPro"/>
</dbReference>
<dbReference type="InterPro" id="IPR027417">
    <property type="entry name" value="P-loop_NTPase"/>
</dbReference>
<evidence type="ECO:0000256" key="1">
    <source>
        <dbReference type="ARBA" id="ARBA00004651"/>
    </source>
</evidence>
<comment type="caution">
    <text evidence="15">The sequence shown here is derived from an EMBL/GenBank/DDBJ whole genome shotgun (WGS) entry which is preliminary data.</text>
</comment>
<evidence type="ECO:0000259" key="12">
    <source>
        <dbReference type="PROSITE" id="PS50893"/>
    </source>
</evidence>
<dbReference type="InterPro" id="IPR005074">
    <property type="entry name" value="Peptidase_C39"/>
</dbReference>
<dbReference type="GO" id="GO:0043214">
    <property type="term" value="F:ABC-type bacteriocin transporter activity"/>
    <property type="evidence" value="ECO:0007669"/>
    <property type="project" value="InterPro"/>
</dbReference>
<evidence type="ECO:0000256" key="7">
    <source>
        <dbReference type="ARBA" id="ARBA00022801"/>
    </source>
</evidence>
<dbReference type="AlphaFoldDB" id="A0A497Y287"/>
<dbReference type="Gene3D" id="3.90.70.10">
    <property type="entry name" value="Cysteine proteinases"/>
    <property type="match status" value="1"/>
</dbReference>
<dbReference type="GO" id="GO:0005886">
    <property type="term" value="C:plasma membrane"/>
    <property type="evidence" value="ECO:0007669"/>
    <property type="project" value="UniProtKB-SubCell"/>
</dbReference>
<dbReference type="InterPro" id="IPR005897">
    <property type="entry name" value="Pept_C39_ABC_bacteriocin"/>
</dbReference>
<name>A0A497Y287_9SPHI</name>
<dbReference type="Proteomes" id="UP000273898">
    <property type="component" value="Unassembled WGS sequence"/>
</dbReference>
<dbReference type="PANTHER" id="PTHR43394:SF1">
    <property type="entry name" value="ATP-BINDING CASSETTE SUB-FAMILY B MEMBER 10, MITOCHONDRIAL"/>
    <property type="match status" value="1"/>
</dbReference>
<keyword evidence="2" id="KW-0813">Transport</keyword>
<feature type="domain" description="Peptidase C39" evidence="14">
    <location>
        <begin position="34"/>
        <end position="158"/>
    </location>
</feature>
<accession>A0A497Y287</accession>
<evidence type="ECO:0000259" key="14">
    <source>
        <dbReference type="PROSITE" id="PS50990"/>
    </source>
</evidence>
<dbReference type="PROSITE" id="PS50990">
    <property type="entry name" value="PEPTIDASE_C39"/>
    <property type="match status" value="1"/>
</dbReference>
<keyword evidence="9" id="KW-1278">Translocase</keyword>
<evidence type="ECO:0000256" key="6">
    <source>
        <dbReference type="ARBA" id="ARBA00022741"/>
    </source>
</evidence>
<evidence type="ECO:0000259" key="13">
    <source>
        <dbReference type="PROSITE" id="PS50929"/>
    </source>
</evidence>
<dbReference type="InterPro" id="IPR003439">
    <property type="entry name" value="ABC_transporter-like_ATP-bd"/>
</dbReference>
<evidence type="ECO:0000256" key="9">
    <source>
        <dbReference type="ARBA" id="ARBA00022967"/>
    </source>
</evidence>
<dbReference type="GO" id="GO:0005524">
    <property type="term" value="F:ATP binding"/>
    <property type="evidence" value="ECO:0007669"/>
    <property type="project" value="UniProtKB-KW"/>
</dbReference>
<evidence type="ECO:0000313" key="16">
    <source>
        <dbReference type="Proteomes" id="UP000273898"/>
    </source>
</evidence>
<evidence type="ECO:0000256" key="5">
    <source>
        <dbReference type="ARBA" id="ARBA00022692"/>
    </source>
</evidence>
<dbReference type="Gene3D" id="3.40.50.300">
    <property type="entry name" value="P-loop containing nucleotide triphosphate hydrolases"/>
    <property type="match status" value="1"/>
</dbReference>
<dbReference type="InterPro" id="IPR011527">
    <property type="entry name" value="ABC1_TM_dom"/>
</dbReference>
<feature type="domain" description="ABC transmembrane type-1" evidence="13">
    <location>
        <begin position="191"/>
        <end position="470"/>
    </location>
</feature>
<proteinExistence type="predicted"/>
<organism evidence="15 16">
    <name type="scientific">Pedobacter alluvionis</name>
    <dbReference type="NCBI Taxonomy" id="475253"/>
    <lineage>
        <taxon>Bacteria</taxon>
        <taxon>Pseudomonadati</taxon>
        <taxon>Bacteroidota</taxon>
        <taxon>Sphingobacteriia</taxon>
        <taxon>Sphingobacteriales</taxon>
        <taxon>Sphingobacteriaceae</taxon>
        <taxon>Pedobacter</taxon>
    </lineage>
</organism>
<keyword evidence="6" id="KW-0547">Nucleotide-binding</keyword>
<dbReference type="InterPro" id="IPR003593">
    <property type="entry name" value="AAA+_ATPase"/>
</dbReference>
<sequence>MELKAKRLKQKKFKFHISILTSYISPLMPTLIKQRDITDCGAACLASIAAFYKLKMPVARIRQLASTDQKGTNVLGLIEAANKLGFEAKGVRGNLDSLSKIPLPAIAHVVVNKQLQHYVVIYKVTDKYVEVMDPGDGKIDRKTIDEFTSEWTGVLVLLLPDEGFKQGNEKVDTKSRFWNLIKPHKSIVTQALFGALIYTILGLSTSVFVQKITDHVLVEGNRNLLNLMSLMMVAILALQLFIGTAKTIFTIRTGQQIDARLILGYYKHLLKLPQQFFDTMRVGEIISRVNDAVKIRAFINDVSINLVVNGFIVVFSFILMFSYYWKLALMMLAVIPLYLLIYFISNKLNKKMQRRLMEGSAELESQLVEGLNNVATIKRFGLERFTNEKTETHFIGLLRTIYKSGLNSVFSGTSTEVIARMLTIVLLWVGAGYVLDGEITPGELFSFYTLIGYFTGPATSLIGANKSIQDAMIASDRLFEIMDLEIEQNSSGVFLTKELMGDIRFEHVAFRYGSRVNVFDDLNLMIKAGSFTAIVGESGSGKSTLMSLLQNIYPIQSGNIFIGNHALKYLNNASLRNLLSVVPQKIDLFAGNVIENIAIGDYEPDMQQIISICTQLGIIDFIEALPEGFQTYLGENGASLSGGQKQRIAIARALYRNPEILILDEATSSLDSASEQYVQRTIDLLRMQKKTIIIIAHRLPTIRKADQIIVLDKGKVVEEGSHTEMMMANGYYANLWRQQFGDDDLPSLITPSLEFVRDSI</sequence>
<dbReference type="InterPro" id="IPR039421">
    <property type="entry name" value="Type_1_exporter"/>
</dbReference>
<dbReference type="PROSITE" id="PS50893">
    <property type="entry name" value="ABC_TRANSPORTER_2"/>
    <property type="match status" value="1"/>
</dbReference>
<dbReference type="SUPFAM" id="SSF52540">
    <property type="entry name" value="P-loop containing nucleoside triphosphate hydrolases"/>
    <property type="match status" value="1"/>
</dbReference>
<dbReference type="InterPro" id="IPR017871">
    <property type="entry name" value="ABC_transporter-like_CS"/>
</dbReference>
<reference evidence="15 16" key="1">
    <citation type="submission" date="2018-10" db="EMBL/GenBank/DDBJ databases">
        <title>Genomic Encyclopedia of Archaeal and Bacterial Type Strains, Phase II (KMG-II): from individual species to whole genera.</title>
        <authorList>
            <person name="Goeker M."/>
        </authorList>
    </citation>
    <scope>NUCLEOTIDE SEQUENCE [LARGE SCALE GENOMIC DNA]</scope>
    <source>
        <strain evidence="15 16">DSM 19624</strain>
    </source>
</reference>
<keyword evidence="10" id="KW-1133">Transmembrane helix</keyword>
<dbReference type="Pfam" id="PF00664">
    <property type="entry name" value="ABC_membrane"/>
    <property type="match status" value="1"/>
</dbReference>
<gene>
    <name evidence="15" type="ORF">BCL90_2063</name>
</gene>
<dbReference type="Gene3D" id="1.20.1560.10">
    <property type="entry name" value="ABC transporter type 1, transmembrane domain"/>
    <property type="match status" value="1"/>
</dbReference>
<dbReference type="GO" id="GO:0008234">
    <property type="term" value="F:cysteine-type peptidase activity"/>
    <property type="evidence" value="ECO:0007669"/>
    <property type="project" value="InterPro"/>
</dbReference>
<dbReference type="NCBIfam" id="TIGR01193">
    <property type="entry name" value="bacteriocin_ABC"/>
    <property type="match status" value="1"/>
</dbReference>
<keyword evidence="8" id="KW-0067">ATP-binding</keyword>
<dbReference type="FunFam" id="3.40.50.300:FF:000218">
    <property type="entry name" value="Multidrug ABC transporter ATP-binding protein"/>
    <property type="match status" value="1"/>
</dbReference>
<evidence type="ECO:0000313" key="15">
    <source>
        <dbReference type="EMBL" id="RLJ77003.1"/>
    </source>
</evidence>
<evidence type="ECO:0000256" key="10">
    <source>
        <dbReference type="ARBA" id="ARBA00022989"/>
    </source>
</evidence>
<dbReference type="EMBL" id="RCCK01000011">
    <property type="protein sequence ID" value="RLJ77003.1"/>
    <property type="molecule type" value="Genomic_DNA"/>
</dbReference>
<protein>
    <submittedName>
        <fullName evidence="15">Bacteriocin-processing peptidase</fullName>
    </submittedName>
</protein>
<evidence type="ECO:0000256" key="11">
    <source>
        <dbReference type="ARBA" id="ARBA00023136"/>
    </source>
</evidence>
<dbReference type="PROSITE" id="PS00211">
    <property type="entry name" value="ABC_TRANSPORTER_1"/>
    <property type="match status" value="1"/>
</dbReference>
<dbReference type="SMART" id="SM00382">
    <property type="entry name" value="AAA"/>
    <property type="match status" value="1"/>
</dbReference>
<dbReference type="CDD" id="cd02418">
    <property type="entry name" value="Peptidase_C39B"/>
    <property type="match status" value="1"/>
</dbReference>
<dbReference type="InterPro" id="IPR036640">
    <property type="entry name" value="ABC1_TM_sf"/>
</dbReference>
<dbReference type="PROSITE" id="PS50929">
    <property type="entry name" value="ABC_TM1F"/>
    <property type="match status" value="1"/>
</dbReference>
<evidence type="ECO:0000256" key="3">
    <source>
        <dbReference type="ARBA" id="ARBA00022475"/>
    </source>
</evidence>
<dbReference type="SUPFAM" id="SSF90123">
    <property type="entry name" value="ABC transporter transmembrane region"/>
    <property type="match status" value="1"/>
</dbReference>
<evidence type="ECO:0000256" key="8">
    <source>
        <dbReference type="ARBA" id="ARBA00022840"/>
    </source>
</evidence>
<comment type="subcellular location">
    <subcellularLocation>
        <location evidence="1">Cell membrane</location>
        <topology evidence="1">Multi-pass membrane protein</topology>
    </subcellularLocation>
</comment>
<evidence type="ECO:0000256" key="2">
    <source>
        <dbReference type="ARBA" id="ARBA00022448"/>
    </source>
</evidence>
<keyword evidence="5" id="KW-0812">Transmembrane</keyword>